<organism evidence="1 2">
    <name type="scientific">Janthinobacterium tructae</name>
    <dbReference type="NCBI Taxonomy" id="2590869"/>
    <lineage>
        <taxon>Bacteria</taxon>
        <taxon>Pseudomonadati</taxon>
        <taxon>Pseudomonadota</taxon>
        <taxon>Betaproteobacteria</taxon>
        <taxon>Burkholderiales</taxon>
        <taxon>Oxalobacteraceae</taxon>
        <taxon>Janthinobacterium</taxon>
    </lineage>
</organism>
<dbReference type="EMBL" id="CP041185">
    <property type="protein sequence ID" value="QDG70191.1"/>
    <property type="molecule type" value="Genomic_DNA"/>
</dbReference>
<evidence type="ECO:0000313" key="2">
    <source>
        <dbReference type="Proteomes" id="UP000316665"/>
    </source>
</evidence>
<dbReference type="Proteomes" id="UP000316665">
    <property type="component" value="Chromosome"/>
</dbReference>
<proteinExistence type="predicted"/>
<keyword evidence="2" id="KW-1185">Reference proteome</keyword>
<dbReference type="KEGG" id="jas:FJQ89_06990"/>
<gene>
    <name evidence="1" type="ORF">FJQ89_06990</name>
</gene>
<accession>A0A4Y6RB65</accession>
<name>A0A4Y6RB65_9BURK</name>
<sequence length="177" mass="18869">MYPNLVAVSAFLLLLLAGCGKEVVTEVRGVSASEVVSTSICEHKNALQEGVTGISSQDAEFVCRAMNAKLGREPSPQLLATMQKFLFGLRANYGMRDSAKDFTEQAMAIVEARRQLERADADIIQTLNVAAKCYSGSDGRVSLVDIASALHASGDAAATISEDGIYSMCATIKVMKK</sequence>
<reference evidence="1 2" key="1">
    <citation type="submission" date="2019-06" db="EMBL/GenBank/DDBJ databases">
        <title>Complete genome sequence of Janthinobacterium sp. SNU WT3 isolated from diseased rainbow trout.</title>
        <authorList>
            <person name="Oh W.T."/>
            <person name="Park S.C."/>
        </authorList>
    </citation>
    <scope>NUCLEOTIDE SEQUENCE [LARGE SCALE GENOMIC DNA]</scope>
    <source>
        <strain evidence="1 2">SNU WT3</strain>
    </source>
</reference>
<dbReference type="RefSeq" id="WP_141169623.1">
    <property type="nucleotide sequence ID" value="NZ_CP041185.1"/>
</dbReference>
<evidence type="ECO:0000313" key="1">
    <source>
        <dbReference type="EMBL" id="QDG70191.1"/>
    </source>
</evidence>
<dbReference type="AlphaFoldDB" id="A0A4Y6RB65"/>
<protein>
    <submittedName>
        <fullName evidence="1">Uncharacterized protein</fullName>
    </submittedName>
</protein>